<evidence type="ECO:0000313" key="1">
    <source>
        <dbReference type="EMBL" id="KAI5683805.1"/>
    </source>
</evidence>
<organism evidence="1 2">
    <name type="scientific">Catharanthus roseus</name>
    <name type="common">Madagascar periwinkle</name>
    <name type="synonym">Vinca rosea</name>
    <dbReference type="NCBI Taxonomy" id="4058"/>
    <lineage>
        <taxon>Eukaryota</taxon>
        <taxon>Viridiplantae</taxon>
        <taxon>Streptophyta</taxon>
        <taxon>Embryophyta</taxon>
        <taxon>Tracheophyta</taxon>
        <taxon>Spermatophyta</taxon>
        <taxon>Magnoliopsida</taxon>
        <taxon>eudicotyledons</taxon>
        <taxon>Gunneridae</taxon>
        <taxon>Pentapetalae</taxon>
        <taxon>asterids</taxon>
        <taxon>lamiids</taxon>
        <taxon>Gentianales</taxon>
        <taxon>Apocynaceae</taxon>
        <taxon>Rauvolfioideae</taxon>
        <taxon>Vinceae</taxon>
        <taxon>Catharanthinae</taxon>
        <taxon>Catharanthus</taxon>
    </lineage>
</organism>
<dbReference type="EMBL" id="CM044701">
    <property type="protein sequence ID" value="KAI5683805.1"/>
    <property type="molecule type" value="Genomic_DNA"/>
</dbReference>
<evidence type="ECO:0000313" key="2">
    <source>
        <dbReference type="Proteomes" id="UP001060085"/>
    </source>
</evidence>
<proteinExistence type="predicted"/>
<keyword evidence="2" id="KW-1185">Reference proteome</keyword>
<protein>
    <submittedName>
        <fullName evidence="1">Uncharacterized protein</fullName>
    </submittedName>
</protein>
<sequence>MAKTEDLLVVLLDFWISPFCQRVKIALAEKGIAYEIQEEKNPIGPKSDLLLKSNPIYQKVPVLFYKGKPIIESTNIVYFIEDNWPSSPPLMPSCAYQRSQARFWADFIDKRVFEDGGKIWKSKGSEAEDAKKNLIDTLKKLEGGLEERDYFGGDKFGLVDIIIIPMTPWFLAYEKYCGFKVEEEAPKFGAWIKRCMVRETVAKALPDLQKVHEYLAMLRKMHGLD</sequence>
<comment type="caution">
    <text evidence="1">The sequence shown here is derived from an EMBL/GenBank/DDBJ whole genome shotgun (WGS) entry which is preliminary data.</text>
</comment>
<dbReference type="Proteomes" id="UP001060085">
    <property type="component" value="Linkage Group LG01"/>
</dbReference>
<reference evidence="2" key="1">
    <citation type="journal article" date="2023" name="Nat. Plants">
        <title>Single-cell RNA sequencing provides a high-resolution roadmap for understanding the multicellular compartmentation of specialized metabolism.</title>
        <authorList>
            <person name="Sun S."/>
            <person name="Shen X."/>
            <person name="Li Y."/>
            <person name="Li Y."/>
            <person name="Wang S."/>
            <person name="Li R."/>
            <person name="Zhang H."/>
            <person name="Shen G."/>
            <person name="Guo B."/>
            <person name="Wei J."/>
            <person name="Xu J."/>
            <person name="St-Pierre B."/>
            <person name="Chen S."/>
            <person name="Sun C."/>
        </authorList>
    </citation>
    <scope>NUCLEOTIDE SEQUENCE [LARGE SCALE GENOMIC DNA]</scope>
</reference>
<gene>
    <name evidence="1" type="ORF">M9H77_05033</name>
</gene>
<accession>A0ACC0CFX6</accession>
<name>A0ACC0CFX6_CATRO</name>